<gene>
    <name evidence="1" type="ORF">pLM19O1_p38</name>
</gene>
<evidence type="ECO:0008006" key="2">
    <source>
        <dbReference type="Google" id="ProtNLM"/>
    </source>
</evidence>
<dbReference type="InterPro" id="IPR023393">
    <property type="entry name" value="START-like_dom_sf"/>
</dbReference>
<evidence type="ECO:0000313" key="1">
    <source>
        <dbReference type="EMBL" id="AJW29908.1"/>
    </source>
</evidence>
<dbReference type="Gene3D" id="3.30.530.20">
    <property type="match status" value="1"/>
</dbReference>
<dbReference type="Pfam" id="PF10604">
    <property type="entry name" value="Polyketide_cyc2"/>
    <property type="match status" value="1"/>
</dbReference>
<dbReference type="SUPFAM" id="SSF55961">
    <property type="entry name" value="Bet v1-like"/>
    <property type="match status" value="1"/>
</dbReference>
<dbReference type="InterPro" id="IPR019587">
    <property type="entry name" value="Polyketide_cyclase/dehydratase"/>
</dbReference>
<geneLocation type="plasmid" evidence="1">
    <name>pLM19O1</name>
</geneLocation>
<organism evidence="1">
    <name type="scientific">Ochrobactrum sp. LM19</name>
    <dbReference type="NCBI Taxonomy" id="1449781"/>
    <lineage>
        <taxon>Bacteria</taxon>
        <taxon>Pseudomonadati</taxon>
        <taxon>Pseudomonadota</taxon>
        <taxon>Alphaproteobacteria</taxon>
        <taxon>Hyphomicrobiales</taxon>
        <taxon>Brucellaceae</taxon>
        <taxon>Brucella/Ochrobactrum group</taxon>
        <taxon>Ochrobactrum</taxon>
    </lineage>
</organism>
<protein>
    <recommendedName>
        <fullName evidence="2">Polyketide cyclase/dehydrase</fullName>
    </recommendedName>
</protein>
<reference evidence="1" key="1">
    <citation type="submission" date="2014-09" db="EMBL/GenBank/DDBJ databases">
        <title>The mobilome of the heavy metals and metalloids hypertolerant bacteria from the Lubin copper mine (Poland).</title>
        <authorList>
            <person name="Dziewit L."/>
            <person name="Bartosik D."/>
        </authorList>
    </citation>
    <scope>NUCLEOTIDE SEQUENCE</scope>
    <source>
        <plasmid evidence="1">pLM19O1</plasmid>
    </source>
</reference>
<dbReference type="RefSeq" id="WP_181377267.1">
    <property type="nucleotide sequence ID" value="NZ_KM659091.1"/>
</dbReference>
<name>A0A0D5A132_9HYPH</name>
<sequence>MHIESEPMFAATTTMNATPIEVFQYWDDVESWPLWNSCILDCSMPAGFCFGSRGWISTLRGSRRRIHIAHIDYPRSLTIEFPLLFGTLVMESRFKAQRGYTEATIEGRFTGPFRSFHKSLYAVEFEQFAKATLLGLKDAAEFGLNTFNSAEG</sequence>
<keyword evidence="1" id="KW-0614">Plasmid</keyword>
<dbReference type="EMBL" id="KM659091">
    <property type="protein sequence ID" value="AJW29908.1"/>
    <property type="molecule type" value="Genomic_DNA"/>
</dbReference>
<dbReference type="AlphaFoldDB" id="A0A0D5A132"/>
<accession>A0A0D5A132</accession>
<proteinExistence type="predicted"/>